<feature type="transmembrane region" description="Helical" evidence="2">
    <location>
        <begin position="475"/>
        <end position="494"/>
    </location>
</feature>
<name>A0A9P8QH61_WICPI</name>
<dbReference type="Pfam" id="PF11309">
    <property type="entry name" value="DUF3112"/>
    <property type="match status" value="1"/>
</dbReference>
<keyword evidence="2" id="KW-0472">Membrane</keyword>
<feature type="region of interest" description="Disordered" evidence="1">
    <location>
        <begin position="518"/>
        <end position="538"/>
    </location>
</feature>
<feature type="transmembrane region" description="Helical" evidence="2">
    <location>
        <begin position="224"/>
        <end position="245"/>
    </location>
</feature>
<dbReference type="EMBL" id="JAEUBG010000190">
    <property type="protein sequence ID" value="KAH3688735.1"/>
    <property type="molecule type" value="Genomic_DNA"/>
</dbReference>
<keyword evidence="2" id="KW-0812">Transmembrane</keyword>
<feature type="transmembrane region" description="Helical" evidence="2">
    <location>
        <begin position="194"/>
        <end position="212"/>
    </location>
</feature>
<evidence type="ECO:0000313" key="4">
    <source>
        <dbReference type="Proteomes" id="UP000774326"/>
    </source>
</evidence>
<accession>A0A9P8QH61</accession>
<feature type="compositionally biased region" description="Low complexity" evidence="1">
    <location>
        <begin position="518"/>
        <end position="529"/>
    </location>
</feature>
<feature type="transmembrane region" description="Helical" evidence="2">
    <location>
        <begin position="251"/>
        <end position="275"/>
    </location>
</feature>
<dbReference type="InterPro" id="IPR021460">
    <property type="entry name" value="DUF3112"/>
</dbReference>
<reference evidence="3" key="2">
    <citation type="submission" date="2021-01" db="EMBL/GenBank/DDBJ databases">
        <authorList>
            <person name="Schikora-Tamarit M.A."/>
        </authorList>
    </citation>
    <scope>NUCLEOTIDE SEQUENCE</scope>
    <source>
        <strain evidence="3">CBS2887</strain>
    </source>
</reference>
<evidence type="ECO:0000256" key="1">
    <source>
        <dbReference type="SAM" id="MobiDB-lite"/>
    </source>
</evidence>
<sequence length="538" mass="59221">MNSAYIESMIKPMSADQIIATLTKLQASGINMTAFDMPAILSVLNITQVQGLLASNSTVVNGLLQSLKPAQLYTIVGNFQNLTSTALITGAKTQDAALIQTTESVIALLMKKINSVFLDSQLYGLFSLMSNGAAPGTGSKKMLALATKLINGFLGGVVPASSVSVPERITKMIAYSQQSIFGDYPTTKDVAPSAIFTAIFFLFAIAHAGIWIKNRSLGHKFNISLGLCFYSLVRALGFLLRIVWAKHTFELNVALVSTIFIVIPTSFLPSLNLILAQRYFTWKHPSYGSHKLFQTVMYIIYFLVFAFILMTIVAAAVQTNYFLSAKHYLMTKQVIEASATLVVLYSAAATALVLFAEFVPKTSQDEHIKTFQPKWIKSFSYNYWVPKNAATEAANAVPEELRDATRIINSTNYHYTTINEEQEEVTEKSSVLSHNSSIFIVAFTTLALFIADVFRCVSTYIHQTKAAQSWIFEPVVMYVMFGVLETLINLVYIFGRIDLRFYKPDSFKASATVAAPVSQDSEVASSEASQEVKEAASA</sequence>
<feature type="transmembrane region" description="Helical" evidence="2">
    <location>
        <begin position="438"/>
        <end position="463"/>
    </location>
</feature>
<evidence type="ECO:0000256" key="2">
    <source>
        <dbReference type="SAM" id="Phobius"/>
    </source>
</evidence>
<dbReference type="AlphaFoldDB" id="A0A9P8QH61"/>
<keyword evidence="4" id="KW-1185">Reference proteome</keyword>
<comment type="caution">
    <text evidence="3">The sequence shown here is derived from an EMBL/GenBank/DDBJ whole genome shotgun (WGS) entry which is preliminary data.</text>
</comment>
<dbReference type="OrthoDB" id="3357002at2759"/>
<feature type="transmembrane region" description="Helical" evidence="2">
    <location>
        <begin position="337"/>
        <end position="359"/>
    </location>
</feature>
<feature type="transmembrane region" description="Helical" evidence="2">
    <location>
        <begin position="296"/>
        <end position="317"/>
    </location>
</feature>
<keyword evidence="2" id="KW-1133">Transmembrane helix</keyword>
<protein>
    <submittedName>
        <fullName evidence="3">Uncharacterized protein</fullName>
    </submittedName>
</protein>
<gene>
    <name evidence="3" type="ORF">WICPIJ_000289</name>
</gene>
<evidence type="ECO:0000313" key="3">
    <source>
        <dbReference type="EMBL" id="KAH3688735.1"/>
    </source>
</evidence>
<organism evidence="3 4">
    <name type="scientific">Wickerhamomyces pijperi</name>
    <name type="common">Yeast</name>
    <name type="synonym">Pichia pijperi</name>
    <dbReference type="NCBI Taxonomy" id="599730"/>
    <lineage>
        <taxon>Eukaryota</taxon>
        <taxon>Fungi</taxon>
        <taxon>Dikarya</taxon>
        <taxon>Ascomycota</taxon>
        <taxon>Saccharomycotina</taxon>
        <taxon>Saccharomycetes</taxon>
        <taxon>Phaffomycetales</taxon>
        <taxon>Wickerhamomycetaceae</taxon>
        <taxon>Wickerhamomyces</taxon>
    </lineage>
</organism>
<dbReference type="PANTHER" id="PTHR35184:SF1">
    <property type="entry name" value="INTEGRAL MEMBRANE PROTEIN"/>
    <property type="match status" value="1"/>
</dbReference>
<dbReference type="PANTHER" id="PTHR35184">
    <property type="entry name" value="YALI0C10208P"/>
    <property type="match status" value="1"/>
</dbReference>
<reference evidence="3" key="1">
    <citation type="journal article" date="2021" name="Open Biol.">
        <title>Shared evolutionary footprints suggest mitochondrial oxidative damage underlies multiple complex I losses in fungi.</title>
        <authorList>
            <person name="Schikora-Tamarit M.A."/>
            <person name="Marcet-Houben M."/>
            <person name="Nosek J."/>
            <person name="Gabaldon T."/>
        </authorList>
    </citation>
    <scope>NUCLEOTIDE SEQUENCE</scope>
    <source>
        <strain evidence="3">CBS2887</strain>
    </source>
</reference>
<dbReference type="Proteomes" id="UP000774326">
    <property type="component" value="Unassembled WGS sequence"/>
</dbReference>
<proteinExistence type="predicted"/>